<feature type="transmembrane region" description="Helical" evidence="11">
    <location>
        <begin position="336"/>
        <end position="356"/>
    </location>
</feature>
<keyword evidence="3 11" id="KW-0050">Antiport</keyword>
<evidence type="ECO:0000256" key="10">
    <source>
        <dbReference type="ARBA" id="ARBA00023201"/>
    </source>
</evidence>
<feature type="transmembrane region" description="Helical" evidence="11">
    <location>
        <begin position="217"/>
        <end position="245"/>
    </location>
</feature>
<evidence type="ECO:0000256" key="1">
    <source>
        <dbReference type="ARBA" id="ARBA00004429"/>
    </source>
</evidence>
<keyword evidence="6 11" id="KW-1133">Transmembrane helix</keyword>
<feature type="transmembrane region" description="Helical" evidence="11">
    <location>
        <begin position="299"/>
        <end position="324"/>
    </location>
</feature>
<comment type="function">
    <text evidence="11">Na(+)/H(+) antiporter that extrudes sodium in exchange for external protons.</text>
</comment>
<evidence type="ECO:0000256" key="7">
    <source>
        <dbReference type="ARBA" id="ARBA00023053"/>
    </source>
</evidence>
<evidence type="ECO:0000313" key="13">
    <source>
        <dbReference type="Proteomes" id="UP001500839"/>
    </source>
</evidence>
<dbReference type="HAMAP" id="MF_01844">
    <property type="entry name" value="NhaA"/>
    <property type="match status" value="1"/>
</dbReference>
<keyword evidence="10 11" id="KW-0739">Sodium transport</keyword>
<keyword evidence="8 11" id="KW-0406">Ion transport</keyword>
<dbReference type="Gene3D" id="1.20.1530.10">
    <property type="entry name" value="Na+/H+ antiporter like domain"/>
    <property type="match status" value="1"/>
</dbReference>
<dbReference type="Proteomes" id="UP001500839">
    <property type="component" value="Unassembled WGS sequence"/>
</dbReference>
<accession>A0ABP9CAA8</accession>
<feature type="transmembrane region" description="Helical" evidence="11">
    <location>
        <begin position="25"/>
        <end position="46"/>
    </location>
</feature>
<dbReference type="InterPro" id="IPR004670">
    <property type="entry name" value="NhaA"/>
</dbReference>
<feature type="transmembrane region" description="Helical" evidence="11">
    <location>
        <begin position="376"/>
        <end position="395"/>
    </location>
</feature>
<evidence type="ECO:0000256" key="5">
    <source>
        <dbReference type="ARBA" id="ARBA00022692"/>
    </source>
</evidence>
<comment type="subcellular location">
    <subcellularLocation>
        <location evidence="1">Cell inner membrane</location>
        <topology evidence="1">Multi-pass membrane protein</topology>
    </subcellularLocation>
    <subcellularLocation>
        <location evidence="11">Cell membrane</location>
        <topology evidence="11">Multi-pass membrane protein</topology>
    </subcellularLocation>
</comment>
<evidence type="ECO:0000256" key="2">
    <source>
        <dbReference type="ARBA" id="ARBA00022448"/>
    </source>
</evidence>
<comment type="catalytic activity">
    <reaction evidence="11">
        <text>Na(+)(in) + 2 H(+)(out) = Na(+)(out) + 2 H(+)(in)</text>
        <dbReference type="Rhea" id="RHEA:29251"/>
        <dbReference type="ChEBI" id="CHEBI:15378"/>
        <dbReference type="ChEBI" id="CHEBI:29101"/>
    </reaction>
</comment>
<protein>
    <recommendedName>
        <fullName evidence="11">Na(+)/H(+) antiporter NhaA</fullName>
    </recommendedName>
    <alternativeName>
        <fullName evidence="11">Sodium/proton antiporter NhaA</fullName>
    </alternativeName>
</protein>
<keyword evidence="4 11" id="KW-1003">Cell membrane</keyword>
<evidence type="ECO:0000313" key="12">
    <source>
        <dbReference type="EMBL" id="GAA4805928.1"/>
    </source>
</evidence>
<keyword evidence="7 11" id="KW-0915">Sodium</keyword>
<keyword evidence="13" id="KW-1185">Reference proteome</keyword>
<evidence type="ECO:0000256" key="8">
    <source>
        <dbReference type="ARBA" id="ARBA00023065"/>
    </source>
</evidence>
<evidence type="ECO:0000256" key="9">
    <source>
        <dbReference type="ARBA" id="ARBA00023136"/>
    </source>
</evidence>
<dbReference type="InterPro" id="IPR023171">
    <property type="entry name" value="Na/H_antiporter_dom_sf"/>
</dbReference>
<proteinExistence type="inferred from homology"/>
<evidence type="ECO:0000256" key="6">
    <source>
        <dbReference type="ARBA" id="ARBA00022989"/>
    </source>
</evidence>
<feature type="transmembrane region" description="Helical" evidence="11">
    <location>
        <begin position="174"/>
        <end position="205"/>
    </location>
</feature>
<reference evidence="13" key="1">
    <citation type="journal article" date="2019" name="Int. J. Syst. Evol. Microbiol.">
        <title>The Global Catalogue of Microorganisms (GCM) 10K type strain sequencing project: providing services to taxonomists for standard genome sequencing and annotation.</title>
        <authorList>
            <consortium name="The Broad Institute Genomics Platform"/>
            <consortium name="The Broad Institute Genome Sequencing Center for Infectious Disease"/>
            <person name="Wu L."/>
            <person name="Ma J."/>
        </authorList>
    </citation>
    <scope>NUCLEOTIDE SEQUENCE [LARGE SCALE GENOMIC DNA]</scope>
    <source>
        <strain evidence="13">JCM 18542</strain>
    </source>
</reference>
<sequence length="414" mass="43155">MPHSPMTPAPGLASRTGDFFRKETVGGLVLLGAAVLALIAANTPLFDAYASLRDFAVGPSALHLDLTLGDWAKDGLLAVFFFIAGVELKREMVLGELSDRRKAVLPIIAAVGGVVVPALILLGIGWGSPGVDQAWAIPIATDIAFALGVLSLTAKNVPATARVFLLSLAVVDDLIGIAVIAFVFASGIAIGWLLAAVASLAVYWFAQYRRITTPFLYVPLAVLTWVFMHSSGIHATIAGVALGLLTRVRSDPDEGEAPATRLAERITPWSAGLCVPVFAFFAAGVHVDSELLGELGSDRIALGIVVGLVVGKTIGIFGASWLAIKFGVAQIPRGLQYLDMLALAVLGGIGFTVSLLIAELSLAGLQHGDAVEMAKIAVLAGSVIAAILGSIAMVLRGRHHRRVAEDSGRRDPVA</sequence>
<dbReference type="Pfam" id="PF06965">
    <property type="entry name" value="Na_H_antiport_1"/>
    <property type="match status" value="1"/>
</dbReference>
<keyword evidence="2 11" id="KW-0813">Transport</keyword>
<evidence type="ECO:0000256" key="4">
    <source>
        <dbReference type="ARBA" id="ARBA00022475"/>
    </source>
</evidence>
<feature type="transmembrane region" description="Helical" evidence="11">
    <location>
        <begin position="107"/>
        <end position="128"/>
    </location>
</feature>
<feature type="transmembrane region" description="Helical" evidence="11">
    <location>
        <begin position="134"/>
        <end position="153"/>
    </location>
</feature>
<name>A0ABP9CAA8_9ACTN</name>
<evidence type="ECO:0000256" key="3">
    <source>
        <dbReference type="ARBA" id="ARBA00022449"/>
    </source>
</evidence>
<dbReference type="PANTHER" id="PTHR30341:SF0">
    <property type="entry name" value="NA(+)_H(+) ANTIPORTER NHAA"/>
    <property type="match status" value="1"/>
</dbReference>
<dbReference type="PANTHER" id="PTHR30341">
    <property type="entry name" value="SODIUM ION/PROTON ANTIPORTER NHAA-RELATED"/>
    <property type="match status" value="1"/>
</dbReference>
<feature type="transmembrane region" description="Helical" evidence="11">
    <location>
        <begin position="266"/>
        <end position="287"/>
    </location>
</feature>
<evidence type="ECO:0000256" key="11">
    <source>
        <dbReference type="HAMAP-Rule" id="MF_01844"/>
    </source>
</evidence>
<comment type="caution">
    <text evidence="12">The sequence shown here is derived from an EMBL/GenBank/DDBJ whole genome shotgun (WGS) entry which is preliminary data.</text>
</comment>
<dbReference type="EMBL" id="BAABKQ010000001">
    <property type="protein sequence ID" value="GAA4805928.1"/>
    <property type="molecule type" value="Genomic_DNA"/>
</dbReference>
<comment type="similarity">
    <text evidence="11">Belongs to the NhaA Na(+)/H(+) (TC 2.A.33) antiporter family.</text>
</comment>
<keyword evidence="9 11" id="KW-0472">Membrane</keyword>
<gene>
    <name evidence="11 12" type="primary">nhaA</name>
    <name evidence="12" type="ORF">GCM10023353_06190</name>
</gene>
<dbReference type="NCBIfam" id="TIGR00773">
    <property type="entry name" value="NhaA"/>
    <property type="match status" value="1"/>
</dbReference>
<organism evidence="12 13">
    <name type="scientific">Tomitella cavernea</name>
    <dbReference type="NCBI Taxonomy" id="1387982"/>
    <lineage>
        <taxon>Bacteria</taxon>
        <taxon>Bacillati</taxon>
        <taxon>Actinomycetota</taxon>
        <taxon>Actinomycetes</taxon>
        <taxon>Mycobacteriales</taxon>
        <taxon>Tomitella</taxon>
    </lineage>
</organism>
<keyword evidence="5 11" id="KW-0812">Transmembrane</keyword>